<evidence type="ECO:0000313" key="3">
    <source>
        <dbReference type="Proteomes" id="UP000217265"/>
    </source>
</evidence>
<accession>A0A290Q2F3</accession>
<feature type="transmembrane region" description="Helical" evidence="1">
    <location>
        <begin position="316"/>
        <end position="335"/>
    </location>
</feature>
<dbReference type="EMBL" id="CP023344">
    <property type="protein sequence ID" value="ATC62829.1"/>
    <property type="molecule type" value="Genomic_DNA"/>
</dbReference>
<reference evidence="2 3" key="1">
    <citation type="submission" date="2017-09" db="EMBL/GenBank/DDBJ databases">
        <title>Complete genome sequence of Verrucomicrobial strain HZ-65, isolated from freshwater.</title>
        <authorList>
            <person name="Choi A."/>
        </authorList>
    </citation>
    <scope>NUCLEOTIDE SEQUENCE [LARGE SCALE GENOMIC DNA]</scope>
    <source>
        <strain evidence="2 3">HZ-65</strain>
    </source>
</reference>
<keyword evidence="1" id="KW-0472">Membrane</keyword>
<keyword evidence="1" id="KW-0812">Transmembrane</keyword>
<feature type="transmembrane region" description="Helical" evidence="1">
    <location>
        <begin position="342"/>
        <end position="362"/>
    </location>
</feature>
<evidence type="ECO:0008006" key="4">
    <source>
        <dbReference type="Google" id="ProtNLM"/>
    </source>
</evidence>
<dbReference type="AlphaFoldDB" id="A0A290Q2F3"/>
<dbReference type="OrthoDB" id="194126at2"/>
<dbReference type="Proteomes" id="UP000217265">
    <property type="component" value="Chromosome"/>
</dbReference>
<gene>
    <name evidence="2" type="ORF">CMV30_01980</name>
</gene>
<evidence type="ECO:0000313" key="2">
    <source>
        <dbReference type="EMBL" id="ATC62829.1"/>
    </source>
</evidence>
<sequence>MGIAFSALRPVPSDERRAVEDERAMAVAERADDRASNAAARVIVFLSLAGGSRRKARQVKIKIPQELKDAAPQTTWGRVLNATPIVMTVIATMLAGLASSEMTQAQYDRSLAAQQQSKAGDQWAFFQAKRMRSAVQSGTLDVVQTTQMERGLDVEGLKALAATLPEAAEVQTALGFLLAGKLPEQAAAPVPVAGVKAALDAVEHGETEPELTRILNAVKPVEIAEALKAAQGHARSFDGVLRPVVTGGDRLGDLLEPTTTVHRALSRDFTVLRLRYSAMRYDAEARLNQAVASLYELQVRQSNLSAERHHRRSQRFFFGMLAAQAAVIIATFAMAARKRSMLWLLAAAAGTGALIFAVYVYLYL</sequence>
<protein>
    <recommendedName>
        <fullName evidence="4">DUF4337 domain-containing protein</fullName>
    </recommendedName>
</protein>
<dbReference type="RefSeq" id="WP_096054464.1">
    <property type="nucleotide sequence ID" value="NZ_CP023344.1"/>
</dbReference>
<evidence type="ECO:0000256" key="1">
    <source>
        <dbReference type="SAM" id="Phobius"/>
    </source>
</evidence>
<keyword evidence="1" id="KW-1133">Transmembrane helix</keyword>
<dbReference type="InterPro" id="IPR025570">
    <property type="entry name" value="DUF4337"/>
</dbReference>
<keyword evidence="3" id="KW-1185">Reference proteome</keyword>
<dbReference type="KEGG" id="vbh:CMV30_01980"/>
<organism evidence="2 3">
    <name type="scientific">Nibricoccus aquaticus</name>
    <dbReference type="NCBI Taxonomy" id="2576891"/>
    <lineage>
        <taxon>Bacteria</taxon>
        <taxon>Pseudomonadati</taxon>
        <taxon>Verrucomicrobiota</taxon>
        <taxon>Opitutia</taxon>
        <taxon>Opitutales</taxon>
        <taxon>Opitutaceae</taxon>
        <taxon>Nibricoccus</taxon>
    </lineage>
</organism>
<dbReference type="Pfam" id="PF14235">
    <property type="entry name" value="DUF4337"/>
    <property type="match status" value="1"/>
</dbReference>
<proteinExistence type="predicted"/>
<name>A0A290Q2F3_9BACT</name>